<name>X0UHK7_9ZZZZ</name>
<proteinExistence type="inferred from homology"/>
<evidence type="ECO:0000256" key="2">
    <source>
        <dbReference type="ARBA" id="ARBA00022801"/>
    </source>
</evidence>
<dbReference type="PANTHER" id="PTHR11080:SF2">
    <property type="entry name" value="LD05707P"/>
    <property type="match status" value="1"/>
</dbReference>
<dbReference type="GO" id="GO:0016811">
    <property type="term" value="F:hydrolase activity, acting on carbon-nitrogen (but not peptide) bonds, in linear amides"/>
    <property type="evidence" value="ECO:0007669"/>
    <property type="project" value="TreeGrafter"/>
</dbReference>
<comment type="similarity">
    <text evidence="1">Belongs to the isochorismatase family.</text>
</comment>
<dbReference type="Gene3D" id="3.40.50.850">
    <property type="entry name" value="Isochorismatase-like"/>
    <property type="match status" value="1"/>
</dbReference>
<evidence type="ECO:0008006" key="4">
    <source>
        <dbReference type="Google" id="ProtNLM"/>
    </source>
</evidence>
<evidence type="ECO:0000256" key="1">
    <source>
        <dbReference type="ARBA" id="ARBA00006336"/>
    </source>
</evidence>
<protein>
    <recommendedName>
        <fullName evidence="4">Isochorismatase-like domain-containing protein</fullName>
    </recommendedName>
</protein>
<dbReference type="InterPro" id="IPR052347">
    <property type="entry name" value="Isochorismatase_Nicotinamidase"/>
</dbReference>
<reference evidence="3" key="1">
    <citation type="journal article" date="2014" name="Front. Microbiol.">
        <title>High frequency of phylogenetically diverse reductive dehalogenase-homologous genes in deep subseafloor sedimentary metagenomes.</title>
        <authorList>
            <person name="Kawai M."/>
            <person name="Futagami T."/>
            <person name="Toyoda A."/>
            <person name="Takaki Y."/>
            <person name="Nishi S."/>
            <person name="Hori S."/>
            <person name="Arai W."/>
            <person name="Tsubouchi T."/>
            <person name="Morono Y."/>
            <person name="Uchiyama I."/>
            <person name="Ito T."/>
            <person name="Fujiyama A."/>
            <person name="Inagaki F."/>
            <person name="Takami H."/>
        </authorList>
    </citation>
    <scope>NUCLEOTIDE SEQUENCE</scope>
    <source>
        <strain evidence="3">Expedition CK06-06</strain>
    </source>
</reference>
<sequence length="85" mass="9486">MGALPVEEGDQIIDDINSIAEIIKDNNRIVVLPQDWHPKNHKSFVSSYSGKNPGDEFQFEGIGPVLWPDHCVQGTHGALSDHFYN</sequence>
<gene>
    <name evidence="3" type="ORF">S01H1_31103</name>
</gene>
<dbReference type="SUPFAM" id="SSF52499">
    <property type="entry name" value="Isochorismatase-like hydrolases"/>
    <property type="match status" value="1"/>
</dbReference>
<keyword evidence="2" id="KW-0378">Hydrolase</keyword>
<dbReference type="PANTHER" id="PTHR11080">
    <property type="entry name" value="PYRAZINAMIDASE/NICOTINAMIDASE"/>
    <property type="match status" value="1"/>
</dbReference>
<organism evidence="3">
    <name type="scientific">marine sediment metagenome</name>
    <dbReference type="NCBI Taxonomy" id="412755"/>
    <lineage>
        <taxon>unclassified sequences</taxon>
        <taxon>metagenomes</taxon>
        <taxon>ecological metagenomes</taxon>
    </lineage>
</organism>
<dbReference type="InterPro" id="IPR036380">
    <property type="entry name" value="Isochorismatase-like_sf"/>
</dbReference>
<accession>X0UHK7</accession>
<dbReference type="AlphaFoldDB" id="X0UHK7"/>
<comment type="caution">
    <text evidence="3">The sequence shown here is derived from an EMBL/GenBank/DDBJ whole genome shotgun (WGS) entry which is preliminary data.</text>
</comment>
<evidence type="ECO:0000313" key="3">
    <source>
        <dbReference type="EMBL" id="GAF87975.1"/>
    </source>
</evidence>
<dbReference type="EMBL" id="BARS01019171">
    <property type="protein sequence ID" value="GAF87975.1"/>
    <property type="molecule type" value="Genomic_DNA"/>
</dbReference>